<feature type="domain" description="Alcohol dehydrogenase iron-type/glycerol dehydrogenase GldA" evidence="2">
    <location>
        <begin position="44"/>
        <end position="183"/>
    </location>
</feature>
<dbReference type="InterPro" id="IPR056798">
    <property type="entry name" value="ADH_Fe_C"/>
</dbReference>
<dbReference type="Proteomes" id="UP000011728">
    <property type="component" value="Chromosome"/>
</dbReference>
<evidence type="ECO:0000259" key="2">
    <source>
        <dbReference type="Pfam" id="PF00465"/>
    </source>
</evidence>
<sequence length="311" mass="34799">MLYIFYIASFLPCEGVMYMKQFILFPVIYKYENCESFCREFRIGKGDLVITHKRIYDIYLKSNIKEAAVLLKENYGNGNASDEIVEGMYEHIKRIAYERVIAIGGGSILDIGKLFALKHISSVQDLYFRKLEIIKEKELILVPTTCGSGSEATNVSSLELKAQNLKAVLKSDELYADSVIIIPEVLKSLPFEAFIASSKKALTNAIDAHLSHKATTYTKMFSRTAIEIILNGYKKIIADGENTTNTLLDEFLLASNYAGIAFGNVNGNEVQSEIIHQGFMGISELLAKIMGGNGEWTFDNIETLLLQISRL</sequence>
<dbReference type="HOGENOM" id="CLU_893429_0_0_9"/>
<dbReference type="GO" id="GO:0004022">
    <property type="term" value="F:alcohol dehydrogenase (NAD+) activity"/>
    <property type="evidence" value="ECO:0007669"/>
    <property type="project" value="TreeGrafter"/>
</dbReference>
<dbReference type="PANTHER" id="PTHR11496">
    <property type="entry name" value="ALCOHOL DEHYDROGENASE"/>
    <property type="match status" value="1"/>
</dbReference>
<gene>
    <name evidence="4" type="ORF">Cspa_c29410</name>
</gene>
<dbReference type="STRING" id="36745.CLSAP_26750"/>
<dbReference type="Pfam" id="PF00465">
    <property type="entry name" value="Fe-ADH"/>
    <property type="match status" value="1"/>
</dbReference>
<keyword evidence="5" id="KW-1185">Reference proteome</keyword>
<protein>
    <submittedName>
        <fullName evidence="4">Alcohol dehydrogenase, class IV</fullName>
    </submittedName>
</protein>
<dbReference type="AlphaFoldDB" id="M1MZ84"/>
<organism evidence="4 5">
    <name type="scientific">Clostridium saccharoperbutylacetonicum N1-4(HMT)</name>
    <dbReference type="NCBI Taxonomy" id="931276"/>
    <lineage>
        <taxon>Bacteria</taxon>
        <taxon>Bacillati</taxon>
        <taxon>Bacillota</taxon>
        <taxon>Clostridia</taxon>
        <taxon>Eubacteriales</taxon>
        <taxon>Clostridiaceae</taxon>
        <taxon>Clostridium</taxon>
    </lineage>
</organism>
<dbReference type="Pfam" id="PF25137">
    <property type="entry name" value="ADH_Fe_C"/>
    <property type="match status" value="1"/>
</dbReference>
<reference evidence="4 5" key="1">
    <citation type="submission" date="2013-02" db="EMBL/GenBank/DDBJ databases">
        <title>Genome sequence of Clostridium saccharoperbutylacetonicum N1-4(HMT).</title>
        <authorList>
            <person name="Poehlein A."/>
            <person name="Daniel R."/>
        </authorList>
    </citation>
    <scope>NUCLEOTIDE SEQUENCE [LARGE SCALE GENOMIC DNA]</scope>
    <source>
        <strain evidence="5">N1-4(HMT)</strain>
    </source>
</reference>
<evidence type="ECO:0000256" key="1">
    <source>
        <dbReference type="ARBA" id="ARBA00023002"/>
    </source>
</evidence>
<dbReference type="SUPFAM" id="SSF56796">
    <property type="entry name" value="Dehydroquinate synthase-like"/>
    <property type="match status" value="1"/>
</dbReference>
<name>M1MZ84_9CLOT</name>
<evidence type="ECO:0000313" key="5">
    <source>
        <dbReference type="Proteomes" id="UP000011728"/>
    </source>
</evidence>
<dbReference type="Gene3D" id="3.40.50.1970">
    <property type="match status" value="1"/>
</dbReference>
<dbReference type="GO" id="GO:0046872">
    <property type="term" value="F:metal ion binding"/>
    <property type="evidence" value="ECO:0007669"/>
    <property type="project" value="InterPro"/>
</dbReference>
<proteinExistence type="predicted"/>
<dbReference type="PANTHER" id="PTHR11496:SF83">
    <property type="entry name" value="HYDROXYACID-OXOACID TRANSHYDROGENASE, MITOCHONDRIAL"/>
    <property type="match status" value="1"/>
</dbReference>
<evidence type="ECO:0000313" key="4">
    <source>
        <dbReference type="EMBL" id="AGF56702.1"/>
    </source>
</evidence>
<accession>M1MZ84</accession>
<evidence type="ECO:0000259" key="3">
    <source>
        <dbReference type="Pfam" id="PF25137"/>
    </source>
</evidence>
<dbReference type="InterPro" id="IPR039697">
    <property type="entry name" value="Alcohol_dehydrogenase_Fe"/>
</dbReference>
<feature type="domain" description="Fe-containing alcohol dehydrogenase-like C-terminal" evidence="3">
    <location>
        <begin position="195"/>
        <end position="266"/>
    </location>
</feature>
<dbReference type="KEGG" id="csr:Cspa_c29410"/>
<dbReference type="eggNOG" id="COG1454">
    <property type="taxonomic scope" value="Bacteria"/>
</dbReference>
<dbReference type="EMBL" id="CP004121">
    <property type="protein sequence ID" value="AGF56702.1"/>
    <property type="molecule type" value="Genomic_DNA"/>
</dbReference>
<dbReference type="InterPro" id="IPR001670">
    <property type="entry name" value="ADH_Fe/GldA"/>
</dbReference>
<dbReference type="Gene3D" id="1.20.1090.10">
    <property type="entry name" value="Dehydroquinate synthase-like - alpha domain"/>
    <property type="match status" value="1"/>
</dbReference>
<dbReference type="PATRIC" id="fig|931276.5.peg.2957"/>
<keyword evidence="1" id="KW-0560">Oxidoreductase</keyword>